<dbReference type="PANTHER" id="PTHR12905:SF0">
    <property type="entry name" value="CALCINEURIN-LIKE PHOSPHOESTERASE DOMAIN-CONTAINING PROTEIN"/>
    <property type="match status" value="1"/>
</dbReference>
<dbReference type="InterPro" id="IPR029052">
    <property type="entry name" value="Metallo-depent_PP-like"/>
</dbReference>
<dbReference type="PANTHER" id="PTHR12905">
    <property type="entry name" value="METALLOPHOSPHOESTERASE"/>
    <property type="match status" value="1"/>
</dbReference>
<dbReference type="OrthoDB" id="630188at2759"/>
<sequence length="335" mass="37675">MSASTPTTHVKTRFLVISDTHASDPEQNVSDHDAPYRPPLPKADVLLHCGDLTMLGHLEEYERSLAMLENIDAEVKLVIAGNHDITLDESYYARMGQRMHWERWDQDLPGKAREMWLGERAKRAGVTYLEEGTHSFALANGGLLRVYASPYQPEFCDYAFPYSRIEDRYNPPHKCSPYVVPIAEHPVPDWSEVDVVMTHGPPMGILDAVYNGEHVGCEHLLRAARRCKPRMHCFGHIHEGWGAQKIQWAEGDELDATPQAHVTRATPIDVDQRQMKDGRAAYVDISRGGDNAVEFGRDTLMVNASIMSVTYKPSQGPWLVDMDLEKAPISTTSNI</sequence>
<accession>A0A163AWE4</accession>
<dbReference type="SUPFAM" id="SSF56300">
    <property type="entry name" value="Metallo-dependent phosphatases"/>
    <property type="match status" value="1"/>
</dbReference>
<dbReference type="InterPro" id="IPR051693">
    <property type="entry name" value="UPF0046_metallophosphoest"/>
</dbReference>
<protein>
    <submittedName>
        <fullName evidence="1">Uncharacterized protein</fullName>
    </submittedName>
</protein>
<name>A0A163AWE4_DIDRA</name>
<gene>
    <name evidence="1" type="ORF">ST47_g7426</name>
</gene>
<dbReference type="AlphaFoldDB" id="A0A163AWE4"/>
<dbReference type="Gene3D" id="3.60.21.10">
    <property type="match status" value="1"/>
</dbReference>
<evidence type="ECO:0000313" key="1">
    <source>
        <dbReference type="EMBL" id="KZM21434.1"/>
    </source>
</evidence>
<dbReference type="Pfam" id="PF00149">
    <property type="entry name" value="Metallophos"/>
    <property type="match status" value="1"/>
</dbReference>
<dbReference type="Proteomes" id="UP000076837">
    <property type="component" value="Unassembled WGS sequence"/>
</dbReference>
<evidence type="ECO:0000313" key="2">
    <source>
        <dbReference type="Proteomes" id="UP000076837"/>
    </source>
</evidence>
<dbReference type="GO" id="GO:0016787">
    <property type="term" value="F:hydrolase activity"/>
    <property type="evidence" value="ECO:0007669"/>
    <property type="project" value="InterPro"/>
</dbReference>
<reference evidence="1 2" key="1">
    <citation type="journal article" date="2016" name="Sci. Rep.">
        <title>Draft genome sequencing and secretome analysis of fungal phytopathogen Ascochyta rabiei provides insight into the necrotrophic effector repertoire.</title>
        <authorList>
            <person name="Verma S."/>
            <person name="Gazara R.K."/>
            <person name="Nizam S."/>
            <person name="Parween S."/>
            <person name="Chattopadhyay D."/>
            <person name="Verma P.K."/>
        </authorList>
    </citation>
    <scope>NUCLEOTIDE SEQUENCE [LARGE SCALE GENOMIC DNA]</scope>
    <source>
        <strain evidence="1 2">ArDII</strain>
    </source>
</reference>
<proteinExistence type="predicted"/>
<dbReference type="EMBL" id="JYNV01000244">
    <property type="protein sequence ID" value="KZM21434.1"/>
    <property type="molecule type" value="Genomic_DNA"/>
</dbReference>
<dbReference type="CDD" id="cd07379">
    <property type="entry name" value="MPP_239FB"/>
    <property type="match status" value="1"/>
</dbReference>
<organism evidence="1 2">
    <name type="scientific">Didymella rabiei</name>
    <name type="common">Chickpea ascochyta blight fungus</name>
    <name type="synonym">Mycosphaerella rabiei</name>
    <dbReference type="NCBI Taxonomy" id="5454"/>
    <lineage>
        <taxon>Eukaryota</taxon>
        <taxon>Fungi</taxon>
        <taxon>Dikarya</taxon>
        <taxon>Ascomycota</taxon>
        <taxon>Pezizomycotina</taxon>
        <taxon>Dothideomycetes</taxon>
        <taxon>Pleosporomycetidae</taxon>
        <taxon>Pleosporales</taxon>
        <taxon>Pleosporineae</taxon>
        <taxon>Didymellaceae</taxon>
        <taxon>Ascochyta</taxon>
    </lineage>
</organism>
<keyword evidence="2" id="KW-1185">Reference proteome</keyword>
<dbReference type="InterPro" id="IPR004843">
    <property type="entry name" value="Calcineurin-like_PHP"/>
</dbReference>
<comment type="caution">
    <text evidence="1">The sequence shown here is derived from an EMBL/GenBank/DDBJ whole genome shotgun (WGS) entry which is preliminary data.</text>
</comment>